<protein>
    <submittedName>
        <fullName evidence="2">Uncharacterized protein</fullName>
    </submittedName>
</protein>
<accession>A0A9Q1F679</accession>
<comment type="caution">
    <text evidence="2">The sequence shown here is derived from an EMBL/GenBank/DDBJ whole genome shotgun (WGS) entry which is preliminary data.</text>
</comment>
<organism evidence="2 3">
    <name type="scientific">Synaphobranchus kaupii</name>
    <name type="common">Kaup's arrowtooth eel</name>
    <dbReference type="NCBI Taxonomy" id="118154"/>
    <lineage>
        <taxon>Eukaryota</taxon>
        <taxon>Metazoa</taxon>
        <taxon>Chordata</taxon>
        <taxon>Craniata</taxon>
        <taxon>Vertebrata</taxon>
        <taxon>Euteleostomi</taxon>
        <taxon>Actinopterygii</taxon>
        <taxon>Neopterygii</taxon>
        <taxon>Teleostei</taxon>
        <taxon>Anguilliformes</taxon>
        <taxon>Synaphobranchidae</taxon>
        <taxon>Synaphobranchus</taxon>
    </lineage>
</organism>
<dbReference type="AlphaFoldDB" id="A0A9Q1F679"/>
<keyword evidence="3" id="KW-1185">Reference proteome</keyword>
<reference evidence="2" key="1">
    <citation type="journal article" date="2023" name="Science">
        <title>Genome structures resolve the early diversification of teleost fishes.</title>
        <authorList>
            <person name="Parey E."/>
            <person name="Louis A."/>
            <person name="Montfort J."/>
            <person name="Bouchez O."/>
            <person name="Roques C."/>
            <person name="Iampietro C."/>
            <person name="Lluch J."/>
            <person name="Castinel A."/>
            <person name="Donnadieu C."/>
            <person name="Desvignes T."/>
            <person name="Floi Bucao C."/>
            <person name="Jouanno E."/>
            <person name="Wen M."/>
            <person name="Mejri S."/>
            <person name="Dirks R."/>
            <person name="Jansen H."/>
            <person name="Henkel C."/>
            <person name="Chen W.J."/>
            <person name="Zahm M."/>
            <person name="Cabau C."/>
            <person name="Klopp C."/>
            <person name="Thompson A.W."/>
            <person name="Robinson-Rechavi M."/>
            <person name="Braasch I."/>
            <person name="Lecointre G."/>
            <person name="Bobe J."/>
            <person name="Postlethwait J.H."/>
            <person name="Berthelot C."/>
            <person name="Roest Crollius H."/>
            <person name="Guiguen Y."/>
        </authorList>
    </citation>
    <scope>NUCLEOTIDE SEQUENCE</scope>
    <source>
        <tissue evidence="2">Blood</tissue>
    </source>
</reference>
<proteinExistence type="predicted"/>
<feature type="compositionally biased region" description="Basic residues" evidence="1">
    <location>
        <begin position="144"/>
        <end position="160"/>
    </location>
</feature>
<evidence type="ECO:0000313" key="3">
    <source>
        <dbReference type="Proteomes" id="UP001152622"/>
    </source>
</evidence>
<evidence type="ECO:0000313" key="2">
    <source>
        <dbReference type="EMBL" id="KAJ8351868.1"/>
    </source>
</evidence>
<feature type="region of interest" description="Disordered" evidence="1">
    <location>
        <begin position="140"/>
        <end position="160"/>
    </location>
</feature>
<dbReference type="EMBL" id="JAINUF010000008">
    <property type="protein sequence ID" value="KAJ8351868.1"/>
    <property type="molecule type" value="Genomic_DNA"/>
</dbReference>
<evidence type="ECO:0000256" key="1">
    <source>
        <dbReference type="SAM" id="MobiDB-lite"/>
    </source>
</evidence>
<name>A0A9Q1F679_SYNKA</name>
<gene>
    <name evidence="2" type="ORF">SKAU_G00233440</name>
</gene>
<sequence length="189" mass="20580">MRCMRRCHISRSWRGSRVPGTAGWDWGCGSTCRKERACRLSRAPVAVAARSISLPSYAPPPPAGVLSGCRSRFAKSSPSQGEPPELNPIRLVRARAPFRPRPLRSSGAFRCELVSRETLLRLSPRLSFGGVGWRGGGALALQQHRPRTRERRSAPHGKMKARNYKGAEAVAGGAGLCRFPTDQHSKAGV</sequence>
<dbReference type="Proteomes" id="UP001152622">
    <property type="component" value="Chromosome 8"/>
</dbReference>